<protein>
    <submittedName>
        <fullName evidence="2">Uncharacterized protein</fullName>
    </submittedName>
</protein>
<accession>A0AAV7WID9</accession>
<proteinExistence type="predicted"/>
<dbReference type="AlphaFoldDB" id="A0AAV7WID9"/>
<name>A0AAV7WID9_PLEWA</name>
<reference evidence="2" key="1">
    <citation type="journal article" date="2022" name="bioRxiv">
        <title>Sequencing and chromosome-scale assembly of the giantPleurodeles waltlgenome.</title>
        <authorList>
            <person name="Brown T."/>
            <person name="Elewa A."/>
            <person name="Iarovenko S."/>
            <person name="Subramanian E."/>
            <person name="Araus A.J."/>
            <person name="Petzold A."/>
            <person name="Susuki M."/>
            <person name="Suzuki K.-i.T."/>
            <person name="Hayashi T."/>
            <person name="Toyoda A."/>
            <person name="Oliveira C."/>
            <person name="Osipova E."/>
            <person name="Leigh N.D."/>
            <person name="Simon A."/>
            <person name="Yun M.H."/>
        </authorList>
    </citation>
    <scope>NUCLEOTIDE SEQUENCE</scope>
    <source>
        <strain evidence="2">20211129_DDA</strain>
        <tissue evidence="2">Liver</tissue>
    </source>
</reference>
<gene>
    <name evidence="2" type="ORF">NDU88_001459</name>
</gene>
<keyword evidence="3" id="KW-1185">Reference proteome</keyword>
<comment type="caution">
    <text evidence="2">The sequence shown here is derived from an EMBL/GenBank/DDBJ whole genome shotgun (WGS) entry which is preliminary data.</text>
</comment>
<evidence type="ECO:0000313" key="2">
    <source>
        <dbReference type="EMBL" id="KAJ1213828.1"/>
    </source>
</evidence>
<evidence type="ECO:0000313" key="3">
    <source>
        <dbReference type="Proteomes" id="UP001066276"/>
    </source>
</evidence>
<dbReference type="Proteomes" id="UP001066276">
    <property type="component" value="Chromosome 1_1"/>
</dbReference>
<feature type="region of interest" description="Disordered" evidence="1">
    <location>
        <begin position="197"/>
        <end position="216"/>
    </location>
</feature>
<evidence type="ECO:0000256" key="1">
    <source>
        <dbReference type="SAM" id="MobiDB-lite"/>
    </source>
</evidence>
<feature type="compositionally biased region" description="Low complexity" evidence="1">
    <location>
        <begin position="205"/>
        <end position="216"/>
    </location>
</feature>
<organism evidence="2 3">
    <name type="scientific">Pleurodeles waltl</name>
    <name type="common">Iberian ribbed newt</name>
    <dbReference type="NCBI Taxonomy" id="8319"/>
    <lineage>
        <taxon>Eukaryota</taxon>
        <taxon>Metazoa</taxon>
        <taxon>Chordata</taxon>
        <taxon>Craniata</taxon>
        <taxon>Vertebrata</taxon>
        <taxon>Euteleostomi</taxon>
        <taxon>Amphibia</taxon>
        <taxon>Batrachia</taxon>
        <taxon>Caudata</taxon>
        <taxon>Salamandroidea</taxon>
        <taxon>Salamandridae</taxon>
        <taxon>Pleurodelinae</taxon>
        <taxon>Pleurodeles</taxon>
    </lineage>
</organism>
<dbReference type="EMBL" id="JANPWB010000001">
    <property type="protein sequence ID" value="KAJ1213828.1"/>
    <property type="molecule type" value="Genomic_DNA"/>
</dbReference>
<sequence length="216" mass="23054">MGPAPSGDGVEPSAQTRKALKWDYSGTNLMSTAEAHTFEAQENAAKRADELVCSSVSNTGDRHTDSEMLQSIYDSIKELQTETRAESRRARMATKLLQGTVRKVVKSCAEIEEKLCLMEERTTAVEKNDTSSGVAGAERPFDPGMLRVRPKPPVVGAVDGILKCPLILPFEAAAALPLGPCFAHLPIRHSSVPCLGSRPPALQDSSSAPSSSGFTS</sequence>